<dbReference type="STRING" id="1317125.SAMN05444128_2788"/>
<evidence type="ECO:0000313" key="1">
    <source>
        <dbReference type="EMBL" id="SIT92280.1"/>
    </source>
</evidence>
<dbReference type="OrthoDB" id="1688888at2"/>
<proteinExistence type="predicted"/>
<evidence type="ECO:0000313" key="2">
    <source>
        <dbReference type="Proteomes" id="UP000187181"/>
    </source>
</evidence>
<gene>
    <name evidence="1" type="ORF">SAMN05444128_2788</name>
</gene>
<sequence length="384" mass="44535">MNIESEYYDNLSKFISSTKFNLPEDYLDRILESFQSIQKIDFESVLKNLPTTRKSTTPTAIKNLKKAHEAENLNLVVGAGVSKPYGIPTWDYLLQRLLLKTLEETPEKAVVLSKVFTKLFNPSPLIAGRYLQESLSDLKDKNRFEKEVRRTLYESFDKNASSQIMDEIVKLCAAPGNSPNLDGIITYNYDDIIETKIREKNMDIPFQSVYGQGIDPDNRALAIYHVHGFLPQEGAISELNNITLSEYVYHEQYSNIYSWNNIVQINKFRDKTCLFIGTSLSDPNIRRLLDIANSQKKGRKFHYIIKKKPSRSWVSKRLKKILDDNSEIFNEKVKAKLDFEETIDFLIEIQNRFEEKDSESLGVKTVWIDEYDSDIANILKRIRE</sequence>
<name>A0A1R3XKW2_9BACT</name>
<keyword evidence="2" id="KW-1185">Reference proteome</keyword>
<organism evidence="1 2">
    <name type="scientific">Pontibacter indicus</name>
    <dbReference type="NCBI Taxonomy" id="1317125"/>
    <lineage>
        <taxon>Bacteria</taxon>
        <taxon>Pseudomonadati</taxon>
        <taxon>Bacteroidota</taxon>
        <taxon>Cytophagia</taxon>
        <taxon>Cytophagales</taxon>
        <taxon>Hymenobacteraceae</taxon>
        <taxon>Pontibacter</taxon>
    </lineage>
</organism>
<dbReference type="Pfam" id="PF13289">
    <property type="entry name" value="SIR2_2"/>
    <property type="match status" value="1"/>
</dbReference>
<dbReference type="AlphaFoldDB" id="A0A1R3XKW2"/>
<reference evidence="2" key="1">
    <citation type="submission" date="2017-01" db="EMBL/GenBank/DDBJ databases">
        <authorList>
            <person name="Varghese N."/>
            <person name="Submissions S."/>
        </authorList>
    </citation>
    <scope>NUCLEOTIDE SEQUENCE [LARGE SCALE GENOMIC DNA]</scope>
    <source>
        <strain evidence="2">LP100</strain>
    </source>
</reference>
<dbReference type="RefSeq" id="WP_076669696.1">
    <property type="nucleotide sequence ID" value="NZ_FTPP01000002.1"/>
</dbReference>
<dbReference type="Proteomes" id="UP000187181">
    <property type="component" value="Unassembled WGS sequence"/>
</dbReference>
<protein>
    <submittedName>
        <fullName evidence="1">SIR2-like domain-containing protein</fullName>
    </submittedName>
</protein>
<dbReference type="InterPro" id="IPR029035">
    <property type="entry name" value="DHS-like_NAD/FAD-binding_dom"/>
</dbReference>
<dbReference type="SUPFAM" id="SSF52467">
    <property type="entry name" value="DHS-like NAD/FAD-binding domain"/>
    <property type="match status" value="1"/>
</dbReference>
<dbReference type="EMBL" id="FTPP01000002">
    <property type="protein sequence ID" value="SIT92280.1"/>
    <property type="molecule type" value="Genomic_DNA"/>
</dbReference>
<accession>A0A1R3XKW2</accession>